<name>V4T6I4_CITCL</name>
<sequence length="83" mass="9382">MCFDGSWETLENGCVEYKNGKNTAFFVKKDSTFHEFTARVFEVLEIDSNDYDIEVKTVLKSNCHLCVVPLSVGPWPTSASAKR</sequence>
<dbReference type="Gramene" id="ESR55873">
    <property type="protein sequence ID" value="ESR55873"/>
    <property type="gene ID" value="CICLE_v10023119mg"/>
</dbReference>
<evidence type="ECO:0000313" key="2">
    <source>
        <dbReference type="Proteomes" id="UP000030687"/>
    </source>
</evidence>
<organism evidence="1 2">
    <name type="scientific">Citrus clementina</name>
    <name type="common">Clementine</name>
    <name type="synonym">Citrus deliciosa x Citrus sinensis</name>
    <dbReference type="NCBI Taxonomy" id="85681"/>
    <lineage>
        <taxon>Eukaryota</taxon>
        <taxon>Viridiplantae</taxon>
        <taxon>Streptophyta</taxon>
        <taxon>Embryophyta</taxon>
        <taxon>Tracheophyta</taxon>
        <taxon>Spermatophyta</taxon>
        <taxon>Magnoliopsida</taxon>
        <taxon>eudicotyledons</taxon>
        <taxon>Gunneridae</taxon>
        <taxon>Pentapetalae</taxon>
        <taxon>rosids</taxon>
        <taxon>malvids</taxon>
        <taxon>Sapindales</taxon>
        <taxon>Rutaceae</taxon>
        <taxon>Aurantioideae</taxon>
        <taxon>Citrus</taxon>
    </lineage>
</organism>
<dbReference type="AlphaFoldDB" id="V4T6I4"/>
<accession>V4T6I4</accession>
<keyword evidence="2" id="KW-1185">Reference proteome</keyword>
<dbReference type="Proteomes" id="UP000030687">
    <property type="component" value="Unassembled WGS sequence"/>
</dbReference>
<gene>
    <name evidence="1" type="ORF">CICLE_v10023119mg</name>
</gene>
<evidence type="ECO:0000313" key="1">
    <source>
        <dbReference type="EMBL" id="ESR55873.1"/>
    </source>
</evidence>
<proteinExistence type="predicted"/>
<protein>
    <submittedName>
        <fullName evidence="1">Uncharacterized protein</fullName>
    </submittedName>
</protein>
<dbReference type="KEGG" id="cic:CICLE_v10023119mg"/>
<dbReference type="InParanoid" id="V4T6I4"/>
<dbReference type="EMBL" id="KI536661">
    <property type="protein sequence ID" value="ESR55873.1"/>
    <property type="molecule type" value="Genomic_DNA"/>
</dbReference>
<reference evidence="1 2" key="1">
    <citation type="submission" date="2013-10" db="EMBL/GenBank/DDBJ databases">
        <authorList>
            <consortium name="International Citrus Genome Consortium"/>
            <person name="Jenkins J."/>
            <person name="Schmutz J."/>
            <person name="Prochnik S."/>
            <person name="Rokhsar D."/>
            <person name="Gmitter F."/>
            <person name="Ollitrault P."/>
            <person name="Machado M."/>
            <person name="Talon M."/>
            <person name="Wincker P."/>
            <person name="Jaillon O."/>
            <person name="Morgante M."/>
        </authorList>
    </citation>
    <scope>NUCLEOTIDE SEQUENCE</scope>
    <source>
        <strain evidence="2">cv. Clemenules</strain>
    </source>
</reference>